<protein>
    <submittedName>
        <fullName evidence="1">Glutamyl-tRNA amidotransferase</fullName>
    </submittedName>
</protein>
<keyword evidence="1" id="KW-0808">Transferase</keyword>
<dbReference type="GO" id="GO:0016740">
    <property type="term" value="F:transferase activity"/>
    <property type="evidence" value="ECO:0007669"/>
    <property type="project" value="UniProtKB-KW"/>
</dbReference>
<dbReference type="EMBL" id="CP009245">
    <property type="protein sequence ID" value="APT83866.1"/>
    <property type="molecule type" value="Genomic_DNA"/>
</dbReference>
<dbReference type="Pfam" id="PF09424">
    <property type="entry name" value="YqeY"/>
    <property type="match status" value="1"/>
</dbReference>
<sequence>MSEIRDELRADLAQAMKAGDKTRTGTIRMLLSAIIVEETQGAAHSITKDEFLKVVAREAKKRRESATIYTEAGRTELAEQENAEADVLETYLPAQMSDEDVAALVTETIKEVAGDEAPSMKMMGQIMKAASAKAAGAVDGKRLSTAVRAALA</sequence>
<dbReference type="Gene3D" id="1.10.10.410">
    <property type="match status" value="1"/>
</dbReference>
<dbReference type="GO" id="GO:0016884">
    <property type="term" value="F:carbon-nitrogen ligase activity, with glutamine as amido-N-donor"/>
    <property type="evidence" value="ECO:0007669"/>
    <property type="project" value="InterPro"/>
</dbReference>
<dbReference type="InterPro" id="IPR019004">
    <property type="entry name" value="YqeY/Aim41"/>
</dbReference>
<accession>A0A1L7CDG2</accession>
<dbReference type="KEGG" id="caqu:CAQU_00835"/>
<proteinExistence type="predicted"/>
<organism evidence="1 2">
    <name type="scientific">Corynebacterium aquilae DSM 44791</name>
    <dbReference type="NCBI Taxonomy" id="1431546"/>
    <lineage>
        <taxon>Bacteria</taxon>
        <taxon>Bacillati</taxon>
        <taxon>Actinomycetota</taxon>
        <taxon>Actinomycetes</taxon>
        <taxon>Mycobacteriales</taxon>
        <taxon>Corynebacteriaceae</taxon>
        <taxon>Corynebacterium</taxon>
    </lineage>
</organism>
<gene>
    <name evidence="1" type="ORF">CAQU_00835</name>
</gene>
<dbReference type="SUPFAM" id="SSF89095">
    <property type="entry name" value="GatB/YqeY motif"/>
    <property type="match status" value="1"/>
</dbReference>
<dbReference type="PANTHER" id="PTHR28055">
    <property type="entry name" value="ALTERED INHERITANCE OF MITOCHONDRIA PROTEIN 41, MITOCHONDRIAL"/>
    <property type="match status" value="1"/>
</dbReference>
<dbReference type="AlphaFoldDB" id="A0A1L7CDG2"/>
<evidence type="ECO:0000313" key="2">
    <source>
        <dbReference type="Proteomes" id="UP000185478"/>
    </source>
</evidence>
<reference evidence="1 2" key="1">
    <citation type="submission" date="2014-08" db="EMBL/GenBank/DDBJ databases">
        <title>Complete genome sequence of Corynebacterium aquilae S-613T(T) (=DSM 44791(T)), isolated from the choana of a healthy golden eagle.</title>
        <authorList>
            <person name="Ruckert C."/>
            <person name="Albersmeier A."/>
            <person name="Winkler A."/>
            <person name="Kalinowski J."/>
        </authorList>
    </citation>
    <scope>NUCLEOTIDE SEQUENCE [LARGE SCALE GENOMIC DNA]</scope>
    <source>
        <strain evidence="1 2">S-613</strain>
    </source>
</reference>
<dbReference type="InterPro" id="IPR023168">
    <property type="entry name" value="GatB_Yqey_C_2"/>
</dbReference>
<name>A0A1L7CDG2_9CORY</name>
<dbReference type="PANTHER" id="PTHR28055:SF1">
    <property type="entry name" value="ALTERED INHERITANCE OF MITOCHONDRIA PROTEIN 41, MITOCHONDRIAL"/>
    <property type="match status" value="1"/>
</dbReference>
<dbReference type="STRING" id="1431546.CAQU_00835"/>
<dbReference type="InterPro" id="IPR042184">
    <property type="entry name" value="YqeY/Aim41_N"/>
</dbReference>
<dbReference type="Gene3D" id="1.10.1510.10">
    <property type="entry name" value="Uncharacterised protein YqeY/AIM41 PF09424, N-terminal domain"/>
    <property type="match status" value="1"/>
</dbReference>
<dbReference type="Proteomes" id="UP000185478">
    <property type="component" value="Chromosome"/>
</dbReference>
<dbReference type="OrthoDB" id="5244551at2"/>
<evidence type="ECO:0000313" key="1">
    <source>
        <dbReference type="EMBL" id="APT83866.1"/>
    </source>
</evidence>
<dbReference type="InterPro" id="IPR003789">
    <property type="entry name" value="Asn/Gln_tRNA_amidoTrase-B-like"/>
</dbReference>
<dbReference type="RefSeq" id="WP_075724390.1">
    <property type="nucleotide sequence ID" value="NZ_CP009245.1"/>
</dbReference>
<keyword evidence="2" id="KW-1185">Reference proteome</keyword>